<dbReference type="EC" id="5.6.2.2" evidence="4"/>
<dbReference type="FunFam" id="3.90.199.10:FF:000002">
    <property type="entry name" value="DNA topoisomerase 2"/>
    <property type="match status" value="1"/>
</dbReference>
<keyword evidence="5" id="KW-0547">Nucleotide-binding</keyword>
<evidence type="ECO:0000256" key="2">
    <source>
        <dbReference type="ARBA" id="ARBA00001946"/>
    </source>
</evidence>
<dbReference type="InterPro" id="IPR013757">
    <property type="entry name" value="Topo_IIA_A_a_sf"/>
</dbReference>
<protein>
    <recommendedName>
        <fullName evidence="4">DNA topoisomerase (ATP-hydrolyzing)</fullName>
        <ecNumber evidence="4">5.6.2.2</ecNumber>
    </recommendedName>
</protein>
<dbReference type="SMART" id="SM00434">
    <property type="entry name" value="TOP4c"/>
    <property type="match status" value="1"/>
</dbReference>
<dbReference type="GO" id="GO:0003677">
    <property type="term" value="F:DNA binding"/>
    <property type="evidence" value="ECO:0007669"/>
    <property type="project" value="UniProtKB-UniRule"/>
</dbReference>
<feature type="active site" description="O-(5'-phospho-DNA)-tyrosine intermediate" evidence="10">
    <location>
        <position position="101"/>
    </location>
</feature>
<dbReference type="Gene3D" id="3.90.199.10">
    <property type="entry name" value="Topoisomerase II, domain 5"/>
    <property type="match status" value="1"/>
</dbReference>
<dbReference type="InterPro" id="IPR002205">
    <property type="entry name" value="Topo_IIA_dom_A"/>
</dbReference>
<keyword evidence="8 10" id="KW-0238">DNA-binding</keyword>
<dbReference type="PANTHER" id="PTHR10169:SF38">
    <property type="entry name" value="DNA TOPOISOMERASE 2"/>
    <property type="match status" value="1"/>
</dbReference>
<evidence type="ECO:0000256" key="11">
    <source>
        <dbReference type="SAM" id="MobiDB-lite"/>
    </source>
</evidence>
<evidence type="ECO:0000259" key="12">
    <source>
        <dbReference type="PROSITE" id="PS52040"/>
    </source>
</evidence>
<evidence type="ECO:0000256" key="10">
    <source>
        <dbReference type="PROSITE-ProRule" id="PRU01384"/>
    </source>
</evidence>
<feature type="domain" description="Topo IIA-type catalytic" evidence="12">
    <location>
        <begin position="11"/>
        <end position="437"/>
    </location>
</feature>
<sequence length="570" mass="64192">MAEADLERSTPSSMVDGLKPGQRKVLFGSFKRNLIEETKVADLAAYVSEHAACHHGDRSLAGIIVGMAQDFVGSNNISLLEPRGQFGTRCRGGEDAADAAYIFTRLAPITRLIFPEDDDLLLDYLNEDGKSIEPSWYVPIIPMVLVNGTGIDNGSNSYVPNYNPRDIIANLKRLLNGETVIPMDPWYKGFKGSLKKTSSKEAGVTYTITGVIEEVDDTMLKITELPIPCWTTDYQEFLESMCPWWHDEDKDKEPPFLEQEGLEKKFKLTSRVGTTNMHLLDSDGKIRKYDTPEDILKEFFKLRLKFYGRRKEVMLENIRKELLMPKNKVRFILAVISGDIIANNRKRAELFLELKQKGYEPFPEEKITAEPVAVGATAVDEAAAGVNASEYEYLLAMTDGTLTPEKVQELIALQKNLEGKVESLCKTTPETLWLRDLDALEKELDVIDAKFEAEEQVREKAALLKEQRWNTLVKSQKASAPVRDDDNGAFELKNRLLAYDLDESSPEHSGSANVQCCAETENTDGQQKRGKKRRNEPSKRGSNCSAPSPGKKVRKMRESPLQQEERPRFA</sequence>
<dbReference type="PROSITE" id="PS52040">
    <property type="entry name" value="TOPO_IIA"/>
    <property type="match status" value="1"/>
</dbReference>
<proteinExistence type="inferred from homology"/>
<comment type="catalytic activity">
    <reaction evidence="1 10">
        <text>ATP-dependent breakage, passage and rejoining of double-stranded DNA.</text>
        <dbReference type="EC" id="5.6.2.2"/>
    </reaction>
</comment>
<organism evidence="13">
    <name type="scientific">Aegilops tauschii</name>
    <name type="common">Tausch's goatgrass</name>
    <name type="synonym">Aegilops squarrosa</name>
    <dbReference type="NCBI Taxonomy" id="37682"/>
    <lineage>
        <taxon>Eukaryota</taxon>
        <taxon>Viridiplantae</taxon>
        <taxon>Streptophyta</taxon>
        <taxon>Embryophyta</taxon>
        <taxon>Tracheophyta</taxon>
        <taxon>Spermatophyta</taxon>
        <taxon>Magnoliopsida</taxon>
        <taxon>Liliopsida</taxon>
        <taxon>Poales</taxon>
        <taxon>Poaceae</taxon>
        <taxon>BOP clade</taxon>
        <taxon>Pooideae</taxon>
        <taxon>Triticodae</taxon>
        <taxon>Triticeae</taxon>
        <taxon>Triticinae</taxon>
        <taxon>Aegilops</taxon>
    </lineage>
</organism>
<dbReference type="Gene3D" id="1.10.268.10">
    <property type="entry name" value="Topoisomerase, domain 3"/>
    <property type="match status" value="1"/>
</dbReference>
<keyword evidence="9 10" id="KW-0413">Isomerase</keyword>
<dbReference type="Pfam" id="PF00521">
    <property type="entry name" value="DNA_topoisoIV"/>
    <property type="match status" value="1"/>
</dbReference>
<evidence type="ECO:0000256" key="3">
    <source>
        <dbReference type="ARBA" id="ARBA00011080"/>
    </source>
</evidence>
<dbReference type="InterPro" id="IPR013760">
    <property type="entry name" value="Topo_IIA-like_dom_sf"/>
</dbReference>
<dbReference type="EnsemblPlants" id="EMT01996">
    <property type="protein sequence ID" value="EMT01996"/>
    <property type="gene ID" value="F775_04294"/>
</dbReference>
<dbReference type="ExpressionAtlas" id="N1QT10">
    <property type="expression patterns" value="baseline"/>
</dbReference>
<keyword evidence="7 10" id="KW-0799">Topoisomerase</keyword>
<evidence type="ECO:0000313" key="13">
    <source>
        <dbReference type="EnsemblPlants" id="EMT01996"/>
    </source>
</evidence>
<evidence type="ECO:0000256" key="9">
    <source>
        <dbReference type="ARBA" id="ARBA00023235"/>
    </source>
</evidence>
<dbReference type="AlphaFoldDB" id="N1QT10"/>
<dbReference type="PANTHER" id="PTHR10169">
    <property type="entry name" value="DNA TOPOISOMERASE/GYRASE"/>
    <property type="match status" value="1"/>
</dbReference>
<dbReference type="InterPro" id="IPR013758">
    <property type="entry name" value="Topo_IIA_A/C_ab"/>
</dbReference>
<dbReference type="GO" id="GO:0000819">
    <property type="term" value="P:sister chromatid segregation"/>
    <property type="evidence" value="ECO:0007669"/>
    <property type="project" value="TreeGrafter"/>
</dbReference>
<dbReference type="InterPro" id="IPR001154">
    <property type="entry name" value="TopoII_euk"/>
</dbReference>
<evidence type="ECO:0000256" key="7">
    <source>
        <dbReference type="ARBA" id="ARBA00023029"/>
    </source>
</evidence>
<accession>N1QT10</accession>
<dbReference type="GO" id="GO:0005634">
    <property type="term" value="C:nucleus"/>
    <property type="evidence" value="ECO:0007669"/>
    <property type="project" value="TreeGrafter"/>
</dbReference>
<dbReference type="GO" id="GO:0006265">
    <property type="term" value="P:DNA topological change"/>
    <property type="evidence" value="ECO:0007669"/>
    <property type="project" value="UniProtKB-UniRule"/>
</dbReference>
<evidence type="ECO:0000256" key="8">
    <source>
        <dbReference type="ARBA" id="ARBA00023125"/>
    </source>
</evidence>
<comment type="similarity">
    <text evidence="3">Belongs to the type II topoisomerase family.</text>
</comment>
<reference evidence="13" key="1">
    <citation type="submission" date="2015-06" db="UniProtKB">
        <authorList>
            <consortium name="EnsemblPlants"/>
        </authorList>
    </citation>
    <scope>IDENTIFICATION</scope>
</reference>
<dbReference type="Gene3D" id="3.30.1360.40">
    <property type="match status" value="1"/>
</dbReference>
<dbReference type="GO" id="GO:0000712">
    <property type="term" value="P:resolution of meiotic recombination intermediates"/>
    <property type="evidence" value="ECO:0007669"/>
    <property type="project" value="TreeGrafter"/>
</dbReference>
<dbReference type="GO" id="GO:0005524">
    <property type="term" value="F:ATP binding"/>
    <property type="evidence" value="ECO:0007669"/>
    <property type="project" value="UniProtKB-KW"/>
</dbReference>
<comment type="cofactor">
    <cofactor evidence="2">
        <name>Mg(2+)</name>
        <dbReference type="ChEBI" id="CHEBI:18420"/>
    </cofactor>
</comment>
<feature type="region of interest" description="Disordered" evidence="11">
    <location>
        <begin position="503"/>
        <end position="570"/>
    </location>
</feature>
<dbReference type="InterPro" id="IPR050634">
    <property type="entry name" value="DNA_Topoisomerase_II"/>
</dbReference>
<name>N1QT10_AEGTA</name>
<dbReference type="GO" id="GO:0003918">
    <property type="term" value="F:DNA topoisomerase type II (double strand cut, ATP-hydrolyzing) activity"/>
    <property type="evidence" value="ECO:0007669"/>
    <property type="project" value="UniProtKB-EC"/>
</dbReference>
<dbReference type="PRINTS" id="PR01158">
    <property type="entry name" value="TOPISMRASEII"/>
</dbReference>
<dbReference type="SUPFAM" id="SSF56719">
    <property type="entry name" value="Type II DNA topoisomerase"/>
    <property type="match status" value="1"/>
</dbReference>
<keyword evidence="6" id="KW-0067">ATP-binding</keyword>
<evidence type="ECO:0000256" key="1">
    <source>
        <dbReference type="ARBA" id="ARBA00000185"/>
    </source>
</evidence>
<evidence type="ECO:0000256" key="5">
    <source>
        <dbReference type="ARBA" id="ARBA00022741"/>
    </source>
</evidence>
<evidence type="ECO:0000256" key="6">
    <source>
        <dbReference type="ARBA" id="ARBA00022840"/>
    </source>
</evidence>
<evidence type="ECO:0000256" key="4">
    <source>
        <dbReference type="ARBA" id="ARBA00012895"/>
    </source>
</evidence>